<proteinExistence type="predicted"/>
<protein>
    <submittedName>
        <fullName evidence="1">Uncharacterized protein</fullName>
    </submittedName>
</protein>
<reference evidence="1 2" key="1">
    <citation type="submission" date="2015-10" db="EMBL/GenBank/DDBJ databases">
        <title>Genomic differences between typical nodule nitrogen-fixing rhizobial strains and those coming from bean seeds.</title>
        <authorList>
            <person name="Peralta H."/>
            <person name="Aguilar-Vera A."/>
            <person name="Diaz R."/>
            <person name="Mora Y."/>
            <person name="Martinez-Batallar G."/>
            <person name="Salazar E."/>
            <person name="Vargas-Lagunas C."/>
            <person name="Encarnacion S."/>
            <person name="Girard L."/>
            <person name="Mora J."/>
        </authorList>
    </citation>
    <scope>NUCLEOTIDE SEQUENCE [LARGE SCALE GENOMIC DNA]</scope>
    <source>
        <strain evidence="1 2">CFNEI 73</strain>
    </source>
</reference>
<name>A0A1L3LQY0_9HYPH</name>
<dbReference type="AlphaFoldDB" id="A0A1L3LQY0"/>
<accession>A0A1L3LQY0</accession>
<dbReference type="KEGG" id="same:SAMCFNEI73_Ch3237"/>
<organism evidence="1 2">
    <name type="scientific">Sinorhizobium americanum</name>
    <dbReference type="NCBI Taxonomy" id="194963"/>
    <lineage>
        <taxon>Bacteria</taxon>
        <taxon>Pseudomonadati</taxon>
        <taxon>Pseudomonadota</taxon>
        <taxon>Alphaproteobacteria</taxon>
        <taxon>Hyphomicrobiales</taxon>
        <taxon>Rhizobiaceae</taxon>
        <taxon>Sinorhizobium/Ensifer group</taxon>
        <taxon>Sinorhizobium</taxon>
    </lineage>
</organism>
<keyword evidence="2" id="KW-1185">Reference proteome</keyword>
<dbReference type="EMBL" id="CP013107">
    <property type="protein sequence ID" value="APG92500.1"/>
    <property type="molecule type" value="Genomic_DNA"/>
</dbReference>
<sequence>MWANRSAQPANNQARFLASEAPAVIERENLGAIYRLSANLIAIVSQS</sequence>
<evidence type="ECO:0000313" key="1">
    <source>
        <dbReference type="EMBL" id="APG92500.1"/>
    </source>
</evidence>
<evidence type="ECO:0000313" key="2">
    <source>
        <dbReference type="Proteomes" id="UP000182306"/>
    </source>
</evidence>
<gene>
    <name evidence="1" type="ORF">SAMCFNEI73_Ch3237</name>
</gene>
<dbReference type="Proteomes" id="UP000182306">
    <property type="component" value="Chromosome"/>
</dbReference>